<dbReference type="STRING" id="937775.Metlim_0493"/>
<name>H1Z2A1_9EURY</name>
<sequence length="427" mass="46100">MFLPEKKILYFSIIILAIFTSVFSASAEDMVYFSQEDTLVSDHRLTLKDFTISGDSDKPEPGDSILLSYYLEYSAEMPNPLTVTLPNGLYFMATSPDGEEIAVGGSYINEVIEPGSKFRVRAPFTPEKSGLWKFSPAYYVRDKRGVGLTSPDDWQVAEIMVNAPSSLPDISIAGAEVSYNEKFPSFVTLYYTVENTGGAVIPSAMLMLEVGGQNVTDGIEISLNPGESVQSTYNIPVEMVGEGSLIKITGDCTGILAESNEDNNVLTLDYSGFASGKSYGGEYPVLTPSAVTSPGTQSGGNSSGISDTADNSKTSDTSAVDNPSGGVNAASGIIPDYSSCNIQFIVLGILAVIMSAVSFILGYLFSECGKGRREVEWLTAKVDRLKSENCDLEYYNKKAATQPVKKKDSKENRMKKAIDDLKKSKDL</sequence>
<feature type="transmembrane region" description="Helical" evidence="2">
    <location>
        <begin position="344"/>
        <end position="365"/>
    </location>
</feature>
<dbReference type="AlphaFoldDB" id="H1Z2A1"/>
<evidence type="ECO:0000313" key="4">
    <source>
        <dbReference type="EMBL" id="EHQ34630.1"/>
    </source>
</evidence>
<feature type="domain" description="CARDB" evidence="3">
    <location>
        <begin position="169"/>
        <end position="267"/>
    </location>
</feature>
<dbReference type="EMBL" id="CM001436">
    <property type="protein sequence ID" value="EHQ34630.1"/>
    <property type="molecule type" value="Genomic_DNA"/>
</dbReference>
<feature type="region of interest" description="Disordered" evidence="1">
    <location>
        <begin position="403"/>
        <end position="427"/>
    </location>
</feature>
<proteinExistence type="predicted"/>
<keyword evidence="2" id="KW-1133">Transmembrane helix</keyword>
<dbReference type="InParanoid" id="H1Z2A1"/>
<keyword evidence="5" id="KW-1185">Reference proteome</keyword>
<reference evidence="4 5" key="1">
    <citation type="submission" date="2011-10" db="EMBL/GenBank/DDBJ databases">
        <title>The Improved High-Quality Draft genome of Methanoplanus limicola DSM 2279.</title>
        <authorList>
            <consortium name="US DOE Joint Genome Institute (JGI-PGF)"/>
            <person name="Lucas S."/>
            <person name="Copeland A."/>
            <person name="Lapidus A."/>
            <person name="Glavina del Rio T."/>
            <person name="Dalin E."/>
            <person name="Tice H."/>
            <person name="Bruce D."/>
            <person name="Goodwin L."/>
            <person name="Pitluck S."/>
            <person name="Peters L."/>
            <person name="Mikhailova N."/>
            <person name="Lu M."/>
            <person name="Kyrpides N."/>
            <person name="Mavromatis K."/>
            <person name="Ivanova N."/>
            <person name="Markowitz V."/>
            <person name="Cheng J.-F."/>
            <person name="Hugenholtz P."/>
            <person name="Woyke T."/>
            <person name="Wu D."/>
            <person name="Wirth R."/>
            <person name="Brambilla E.-M."/>
            <person name="Klenk H.-P."/>
            <person name="Eisen J.A."/>
        </authorList>
    </citation>
    <scope>NUCLEOTIDE SEQUENCE [LARGE SCALE GENOMIC DNA]</scope>
    <source>
        <strain evidence="4 5">DSM 2279</strain>
    </source>
</reference>
<gene>
    <name evidence="4" type="ORF">Metlim_0493</name>
</gene>
<organism evidence="4 5">
    <name type="scientific">Methanoplanus limicola DSM 2279</name>
    <dbReference type="NCBI Taxonomy" id="937775"/>
    <lineage>
        <taxon>Archaea</taxon>
        <taxon>Methanobacteriati</taxon>
        <taxon>Methanobacteriota</taxon>
        <taxon>Stenosarchaea group</taxon>
        <taxon>Methanomicrobia</taxon>
        <taxon>Methanomicrobiales</taxon>
        <taxon>Methanomicrobiaceae</taxon>
        <taxon>Methanoplanus</taxon>
    </lineage>
</organism>
<dbReference type="InterPro" id="IPR013783">
    <property type="entry name" value="Ig-like_fold"/>
</dbReference>
<keyword evidence="2" id="KW-0812">Transmembrane</keyword>
<dbReference type="Gene3D" id="2.60.40.10">
    <property type="entry name" value="Immunoglobulins"/>
    <property type="match status" value="1"/>
</dbReference>
<protein>
    <recommendedName>
        <fullName evidence="3">CARDB domain-containing protein</fullName>
    </recommendedName>
</protein>
<keyword evidence="2" id="KW-0472">Membrane</keyword>
<dbReference type="HOGENOM" id="CLU_648323_0_0_2"/>
<feature type="compositionally biased region" description="Basic and acidic residues" evidence="1">
    <location>
        <begin position="405"/>
        <end position="427"/>
    </location>
</feature>
<dbReference type="InterPro" id="IPR011635">
    <property type="entry name" value="CARDB"/>
</dbReference>
<dbReference type="Pfam" id="PF07705">
    <property type="entry name" value="CARDB"/>
    <property type="match status" value="1"/>
</dbReference>
<dbReference type="Proteomes" id="UP000005741">
    <property type="component" value="Chromosome"/>
</dbReference>
<evidence type="ECO:0000256" key="1">
    <source>
        <dbReference type="SAM" id="MobiDB-lite"/>
    </source>
</evidence>
<feature type="region of interest" description="Disordered" evidence="1">
    <location>
        <begin position="288"/>
        <end position="325"/>
    </location>
</feature>
<evidence type="ECO:0000313" key="5">
    <source>
        <dbReference type="Proteomes" id="UP000005741"/>
    </source>
</evidence>
<evidence type="ECO:0000256" key="2">
    <source>
        <dbReference type="SAM" id="Phobius"/>
    </source>
</evidence>
<evidence type="ECO:0000259" key="3">
    <source>
        <dbReference type="Pfam" id="PF07705"/>
    </source>
</evidence>
<accession>H1Z2A1</accession>
<feature type="compositionally biased region" description="Polar residues" evidence="1">
    <location>
        <begin position="303"/>
        <end position="321"/>
    </location>
</feature>